<organism evidence="2">
    <name type="scientific">Desulfitobacterium hafniense</name>
    <name type="common">Desulfitobacterium frappieri</name>
    <dbReference type="NCBI Taxonomy" id="49338"/>
    <lineage>
        <taxon>Bacteria</taxon>
        <taxon>Bacillati</taxon>
        <taxon>Bacillota</taxon>
        <taxon>Clostridia</taxon>
        <taxon>Eubacteriales</taxon>
        <taxon>Desulfitobacteriaceae</taxon>
        <taxon>Desulfitobacterium</taxon>
    </lineage>
</organism>
<dbReference type="RefSeq" id="WP_080510936.1">
    <property type="nucleotide sequence ID" value="NZ_JAYFNZ010000018.1"/>
</dbReference>
<name>A0A098B6V2_DESHA</name>
<dbReference type="OrthoDB" id="2062144at2"/>
<keyword evidence="1" id="KW-0812">Transmembrane</keyword>
<keyword evidence="1" id="KW-1133">Transmembrane helix</keyword>
<sequence length="127" mass="13731">MVKKGISICCMLVAIILMATPYGIAMTFAPGPTELVTRYFSYFSLMPFGYGNWLPIITALLSIVVVFLLLLGIRKANTGKAVRVCLVVCIIASVLSWKSISQVGVCVAALHSIVLMLQLPQNSVPIK</sequence>
<evidence type="ECO:0000256" key="1">
    <source>
        <dbReference type="SAM" id="Phobius"/>
    </source>
</evidence>
<gene>
    <name evidence="2" type="ORF">DPCES_4732</name>
</gene>
<dbReference type="EMBL" id="LK996017">
    <property type="protein sequence ID" value="CDX04618.1"/>
    <property type="molecule type" value="Genomic_DNA"/>
</dbReference>
<evidence type="ECO:0000313" key="2">
    <source>
        <dbReference type="EMBL" id="CDX04618.1"/>
    </source>
</evidence>
<proteinExistence type="predicted"/>
<protein>
    <submittedName>
        <fullName evidence="2">Uncharacterized protein</fullName>
    </submittedName>
</protein>
<accession>A0A098B6V2</accession>
<dbReference type="AlphaFoldDB" id="A0A098B6V2"/>
<feature type="transmembrane region" description="Helical" evidence="1">
    <location>
        <begin position="84"/>
        <end position="117"/>
    </location>
</feature>
<keyword evidence="1" id="KW-0472">Membrane</keyword>
<dbReference type="PATRIC" id="fig|49338.4.peg.5089"/>
<feature type="transmembrane region" description="Helical" evidence="1">
    <location>
        <begin position="49"/>
        <end position="72"/>
    </location>
</feature>
<reference evidence="2" key="1">
    <citation type="submission" date="2014-07" db="EMBL/GenBank/DDBJ databases">
        <authorList>
            <person name="Hornung V.Bastian."/>
        </authorList>
    </citation>
    <scope>NUCLEOTIDE SEQUENCE</scope>
    <source>
        <strain evidence="2">PCE-S</strain>
    </source>
</reference>